<dbReference type="SUPFAM" id="SSF52540">
    <property type="entry name" value="P-loop containing nucleoside triphosphate hydrolases"/>
    <property type="match status" value="1"/>
</dbReference>
<evidence type="ECO:0000259" key="1">
    <source>
        <dbReference type="Pfam" id="PF00485"/>
    </source>
</evidence>
<dbReference type="InterPro" id="IPR027417">
    <property type="entry name" value="P-loop_NTPase"/>
</dbReference>
<name>A0AAJ0DAU7_9PEZI</name>
<dbReference type="PANTHER" id="PTHR10285">
    <property type="entry name" value="URIDINE KINASE"/>
    <property type="match status" value="1"/>
</dbReference>
<accession>A0AAJ0DAU7</accession>
<dbReference type="Proteomes" id="UP001271007">
    <property type="component" value="Unassembled WGS sequence"/>
</dbReference>
<dbReference type="Gene3D" id="3.40.50.300">
    <property type="entry name" value="P-loop containing nucleotide triphosphate hydrolases"/>
    <property type="match status" value="2"/>
</dbReference>
<dbReference type="GO" id="GO:0016301">
    <property type="term" value="F:kinase activity"/>
    <property type="evidence" value="ECO:0007669"/>
    <property type="project" value="InterPro"/>
</dbReference>
<proteinExistence type="predicted"/>
<dbReference type="EMBL" id="JAWDJX010000032">
    <property type="protein sequence ID" value="KAK3050487.1"/>
    <property type="molecule type" value="Genomic_DNA"/>
</dbReference>
<evidence type="ECO:0000313" key="3">
    <source>
        <dbReference type="Proteomes" id="UP001271007"/>
    </source>
</evidence>
<dbReference type="Pfam" id="PF00485">
    <property type="entry name" value="PRK"/>
    <property type="match status" value="1"/>
</dbReference>
<protein>
    <recommendedName>
        <fullName evidence="1">Phosphoribulokinase/uridine kinase domain-containing protein</fullName>
    </recommendedName>
</protein>
<feature type="domain" description="Phosphoribulokinase/uridine kinase" evidence="1">
    <location>
        <begin position="26"/>
        <end position="192"/>
    </location>
</feature>
<sequence>MEEQVERLTQKTWDKFQEAPQSKRLMIAVSGIPGSGKTTLAATVATKLNEKYAEAYPGLQSSTKIATFLPMDGYHLSRAQLSAMPDPHTAHARRGAAFTFDAPAFLELVKKLRQPICPETGTIHAPSFDHSVKDPVANDIPIAKSSRIIVMEGNYLSLGSGAPEWKEAAEMMDELWFVEVDEDVARKRLMKRHVLSGIAANEEEGRKRADENDLVNGREIIEGRLKVHEVVYSKDDEGWTADKQEVDKERDGGMPS</sequence>
<comment type="caution">
    <text evidence="2">The sequence shown here is derived from an EMBL/GenBank/DDBJ whole genome shotgun (WGS) entry which is preliminary data.</text>
</comment>
<organism evidence="2 3">
    <name type="scientific">Extremus antarcticus</name>
    <dbReference type="NCBI Taxonomy" id="702011"/>
    <lineage>
        <taxon>Eukaryota</taxon>
        <taxon>Fungi</taxon>
        <taxon>Dikarya</taxon>
        <taxon>Ascomycota</taxon>
        <taxon>Pezizomycotina</taxon>
        <taxon>Dothideomycetes</taxon>
        <taxon>Dothideomycetidae</taxon>
        <taxon>Mycosphaerellales</taxon>
        <taxon>Extremaceae</taxon>
        <taxon>Extremus</taxon>
    </lineage>
</organism>
<dbReference type="InterPro" id="IPR006083">
    <property type="entry name" value="PRK/URK"/>
</dbReference>
<keyword evidence="3" id="KW-1185">Reference proteome</keyword>
<evidence type="ECO:0000313" key="2">
    <source>
        <dbReference type="EMBL" id="KAK3050487.1"/>
    </source>
</evidence>
<dbReference type="AlphaFoldDB" id="A0AAJ0DAU7"/>
<dbReference type="GO" id="GO:0005524">
    <property type="term" value="F:ATP binding"/>
    <property type="evidence" value="ECO:0007669"/>
    <property type="project" value="InterPro"/>
</dbReference>
<gene>
    <name evidence="2" type="ORF">LTR09_008398</name>
</gene>
<reference evidence="2" key="1">
    <citation type="submission" date="2023-04" db="EMBL/GenBank/DDBJ databases">
        <title>Black Yeasts Isolated from many extreme environments.</title>
        <authorList>
            <person name="Coleine C."/>
            <person name="Stajich J.E."/>
            <person name="Selbmann L."/>
        </authorList>
    </citation>
    <scope>NUCLEOTIDE SEQUENCE</scope>
    <source>
        <strain evidence="2">CCFEE 5312</strain>
    </source>
</reference>